<evidence type="ECO:0000313" key="2">
    <source>
        <dbReference type="Proteomes" id="UP001199916"/>
    </source>
</evidence>
<reference evidence="1 2" key="1">
    <citation type="submission" date="2021-11" db="EMBL/GenBank/DDBJ databases">
        <title>Draft genome sequence of Paenibacillus profundus YoMME, a new Gram-positive bacteria with exoelectrogenic properties.</title>
        <authorList>
            <person name="Hubenova Y."/>
            <person name="Hubenova E."/>
            <person name="Manasiev Y."/>
            <person name="Peykov S."/>
            <person name="Mitov M."/>
        </authorList>
    </citation>
    <scope>NUCLEOTIDE SEQUENCE [LARGE SCALE GENOMIC DNA]</scope>
    <source>
        <strain evidence="1 2">YoMME</strain>
    </source>
</reference>
<protein>
    <submittedName>
        <fullName evidence="1">Uncharacterized protein</fullName>
    </submittedName>
</protein>
<comment type="caution">
    <text evidence="1">The sequence shown here is derived from an EMBL/GenBank/DDBJ whole genome shotgun (WGS) entry which is preliminary data.</text>
</comment>
<gene>
    <name evidence="1" type="ORF">LQV63_24510</name>
</gene>
<accession>A0ABS8YKP6</accession>
<sequence length="461" mass="51970">MILINIYESNELKSPLEETKIGILSTLSSLNYTLPIEEAKAKYNEVLGLDCPDFKPRSSYEQRMIFEMGFLYGSSGGGRASWSSFFKLSNKIDYGIIKILDSEESEPKSKKAEKKAMKISMTFLSIDSSITEIDLILETLKNKRFGIEEWKKANKRNEKFDELSLNYESPLFTEHQNSVARKLSDSQNQNILLAIKSSGSLIVRDLRNKFENIDDISTRIEQLKEDDLIKSEYVVLCKKTSEQLNKAPTRESIDIMGQHGIKCSKCNRLIADEIIEELLTTTSSCNKMLDGSLWMTIILVDKLLSFGIPLDEILVNIEEGPEEIDAIITIGENLLLFELKDSQFSLGHAYAFQSRLGVYNADTGVIWATKGIAPEVKEHFNKVKPDASLCYIESFESLTSKLGEIIDNIRWDIAEDEMKNLNQTTLMYTNIGGGIVKDLKQSSLTLLSMPGSKETPELING</sequence>
<organism evidence="1 2">
    <name type="scientific">Paenibacillus profundus</name>
    <dbReference type="NCBI Taxonomy" id="1173085"/>
    <lineage>
        <taxon>Bacteria</taxon>
        <taxon>Bacillati</taxon>
        <taxon>Bacillota</taxon>
        <taxon>Bacilli</taxon>
        <taxon>Bacillales</taxon>
        <taxon>Paenibacillaceae</taxon>
        <taxon>Paenibacillus</taxon>
    </lineage>
</organism>
<dbReference type="Proteomes" id="UP001199916">
    <property type="component" value="Unassembled WGS sequence"/>
</dbReference>
<proteinExistence type="predicted"/>
<dbReference type="EMBL" id="JAJNBZ010000029">
    <property type="protein sequence ID" value="MCE5172443.1"/>
    <property type="molecule type" value="Genomic_DNA"/>
</dbReference>
<keyword evidence="2" id="KW-1185">Reference proteome</keyword>
<dbReference type="RefSeq" id="WP_233698614.1">
    <property type="nucleotide sequence ID" value="NZ_JAJNBZ010000029.1"/>
</dbReference>
<evidence type="ECO:0000313" key="1">
    <source>
        <dbReference type="EMBL" id="MCE5172443.1"/>
    </source>
</evidence>
<name>A0ABS8YKP6_9BACL</name>